<dbReference type="Pfam" id="PF02311">
    <property type="entry name" value="AraC_binding"/>
    <property type="match status" value="1"/>
</dbReference>
<proteinExistence type="predicted"/>
<gene>
    <name evidence="5" type="ORF">B4127_0409</name>
</gene>
<organism evidence="5 6">
    <name type="scientific">Bacillus pumilus</name>
    <name type="common">Bacillus mesentericus</name>
    <dbReference type="NCBI Taxonomy" id="1408"/>
    <lineage>
        <taxon>Bacteria</taxon>
        <taxon>Bacillati</taxon>
        <taxon>Bacillota</taxon>
        <taxon>Bacilli</taxon>
        <taxon>Bacillales</taxon>
        <taxon>Bacillaceae</taxon>
        <taxon>Bacillus</taxon>
    </lineage>
</organism>
<evidence type="ECO:0000256" key="2">
    <source>
        <dbReference type="ARBA" id="ARBA00023125"/>
    </source>
</evidence>
<dbReference type="SUPFAM" id="SSF51215">
    <property type="entry name" value="Regulatory protein AraC"/>
    <property type="match status" value="1"/>
</dbReference>
<keyword evidence="2" id="KW-0238">DNA-binding</keyword>
<dbReference type="InterPro" id="IPR050204">
    <property type="entry name" value="AraC_XylS_family_regulators"/>
</dbReference>
<name>A0AB34QTT7_BACPU</name>
<dbReference type="InterPro" id="IPR037923">
    <property type="entry name" value="HTH-like"/>
</dbReference>
<dbReference type="PANTHER" id="PTHR46796">
    <property type="entry name" value="HTH-TYPE TRANSCRIPTIONAL ACTIVATOR RHAS-RELATED"/>
    <property type="match status" value="1"/>
</dbReference>
<sequence>MISSVKEGIDMKTQEERTVHFDQDLQIEAYRFHGIMQKFPNHFHTYYVIGFIEDGQRRLICQNKEYIIEKGDILLFNPYDNHACEQIDHRTLDYRCLNIEADVIEKMFQHKPHFKAPVFSQSELTKPLYDLHQMMTEEAPALNKQETFYFFMKQVIEAYADRSEEKVSTAHTVEQKVQEVQQYIETHLTENISLDDLGELVSMNKYSLLRAFTKYRGITPYRYLQTVRVNYAKELLSRGVKPVDAAVSAGFSDQSHLSHFFSEFIGLTPGQYQQIFTKQVTADEK</sequence>
<dbReference type="Gene3D" id="2.60.120.10">
    <property type="entry name" value="Jelly Rolls"/>
    <property type="match status" value="1"/>
</dbReference>
<protein>
    <recommendedName>
        <fullName evidence="4">HTH araC/xylS-type domain-containing protein</fullName>
    </recommendedName>
</protein>
<dbReference type="PANTHER" id="PTHR46796:SF2">
    <property type="entry name" value="TRANSCRIPTIONAL REGULATORY PROTEIN"/>
    <property type="match status" value="1"/>
</dbReference>
<dbReference type="GO" id="GO:0043565">
    <property type="term" value="F:sequence-specific DNA binding"/>
    <property type="evidence" value="ECO:0007669"/>
    <property type="project" value="InterPro"/>
</dbReference>
<dbReference type="CDD" id="cd07001">
    <property type="entry name" value="cupin_YbfI-like_N"/>
    <property type="match status" value="1"/>
</dbReference>
<reference evidence="5 6" key="1">
    <citation type="submission" date="2014-12" db="EMBL/GenBank/DDBJ databases">
        <title>Draft Genome Sequences of Five Spore-Forming Food Isolates of Bacillus pumilus.</title>
        <authorList>
            <person name="de Jong A."/>
            <person name="van Heel A.J."/>
            <person name="Montalban-Lopez M."/>
            <person name="Krawczyk A.O."/>
            <person name="Berendsen E.M."/>
            <person name="Wells-Bennik M."/>
            <person name="Kuipers O.P."/>
        </authorList>
    </citation>
    <scope>NUCLEOTIDE SEQUENCE [LARGE SCALE GENOMIC DNA]</scope>
    <source>
        <strain evidence="5 6">B4127</strain>
    </source>
</reference>
<dbReference type="InterPro" id="IPR009057">
    <property type="entry name" value="Homeodomain-like_sf"/>
</dbReference>
<dbReference type="InterPro" id="IPR003313">
    <property type="entry name" value="AraC-bd"/>
</dbReference>
<keyword evidence="3" id="KW-0804">Transcription</keyword>
<dbReference type="GO" id="GO:0003700">
    <property type="term" value="F:DNA-binding transcription factor activity"/>
    <property type="evidence" value="ECO:0007669"/>
    <property type="project" value="InterPro"/>
</dbReference>
<evidence type="ECO:0000313" key="6">
    <source>
        <dbReference type="Proteomes" id="UP000031978"/>
    </source>
</evidence>
<evidence type="ECO:0000259" key="4">
    <source>
        <dbReference type="PROSITE" id="PS01124"/>
    </source>
</evidence>
<dbReference type="AlphaFoldDB" id="A0AB34QTT7"/>
<dbReference type="InterPro" id="IPR014710">
    <property type="entry name" value="RmlC-like_jellyroll"/>
</dbReference>
<dbReference type="InterPro" id="IPR018060">
    <property type="entry name" value="HTH_AraC"/>
</dbReference>
<feature type="domain" description="HTH araC/xylS-type" evidence="4">
    <location>
        <begin position="178"/>
        <end position="275"/>
    </location>
</feature>
<dbReference type="SMART" id="SM00342">
    <property type="entry name" value="HTH_ARAC"/>
    <property type="match status" value="1"/>
</dbReference>
<dbReference type="Pfam" id="PF12833">
    <property type="entry name" value="HTH_18"/>
    <property type="match status" value="1"/>
</dbReference>
<evidence type="ECO:0000256" key="3">
    <source>
        <dbReference type="ARBA" id="ARBA00023163"/>
    </source>
</evidence>
<evidence type="ECO:0000313" key="5">
    <source>
        <dbReference type="EMBL" id="KIL19302.1"/>
    </source>
</evidence>
<dbReference type="Gene3D" id="1.10.10.60">
    <property type="entry name" value="Homeodomain-like"/>
    <property type="match status" value="2"/>
</dbReference>
<dbReference type="PROSITE" id="PS01124">
    <property type="entry name" value="HTH_ARAC_FAMILY_2"/>
    <property type="match status" value="1"/>
</dbReference>
<comment type="caution">
    <text evidence="5">The sequence shown here is derived from an EMBL/GenBank/DDBJ whole genome shotgun (WGS) entry which is preliminary data.</text>
</comment>
<keyword evidence="1" id="KW-0805">Transcription regulation</keyword>
<dbReference type="EMBL" id="JXCL01000020">
    <property type="protein sequence ID" value="KIL19302.1"/>
    <property type="molecule type" value="Genomic_DNA"/>
</dbReference>
<dbReference type="SUPFAM" id="SSF46689">
    <property type="entry name" value="Homeodomain-like"/>
    <property type="match status" value="2"/>
</dbReference>
<evidence type="ECO:0000256" key="1">
    <source>
        <dbReference type="ARBA" id="ARBA00023015"/>
    </source>
</evidence>
<dbReference type="Proteomes" id="UP000031978">
    <property type="component" value="Unassembled WGS sequence"/>
</dbReference>
<accession>A0AB34QTT7</accession>